<accession>A0A229NVA4</accession>
<dbReference type="GO" id="GO:0016491">
    <property type="term" value="F:oxidoreductase activity"/>
    <property type="evidence" value="ECO:0007669"/>
    <property type="project" value="InterPro"/>
</dbReference>
<feature type="domain" description="Amine oxidase" evidence="1">
    <location>
        <begin position="11"/>
        <end position="499"/>
    </location>
</feature>
<evidence type="ECO:0000259" key="1">
    <source>
        <dbReference type="Pfam" id="PF01593"/>
    </source>
</evidence>
<evidence type="ECO:0000313" key="3">
    <source>
        <dbReference type="Proteomes" id="UP000215145"/>
    </source>
</evidence>
<dbReference type="PANTHER" id="PTHR42923:SF46">
    <property type="entry name" value="AMINE OXIDASE"/>
    <property type="match status" value="1"/>
</dbReference>
<dbReference type="AlphaFoldDB" id="A0A229NVA4"/>
<dbReference type="EMBL" id="NMUQ01000003">
    <property type="protein sequence ID" value="OXM13827.1"/>
    <property type="molecule type" value="Genomic_DNA"/>
</dbReference>
<dbReference type="PANTHER" id="PTHR42923">
    <property type="entry name" value="PROTOPORPHYRINOGEN OXIDASE"/>
    <property type="match status" value="1"/>
</dbReference>
<protein>
    <submittedName>
        <fullName evidence="2">Phytoene dehydrogenase</fullName>
    </submittedName>
</protein>
<gene>
    <name evidence="2" type="ORF">CGZ75_20695</name>
</gene>
<reference evidence="2 3" key="1">
    <citation type="submission" date="2017-07" db="EMBL/GenBank/DDBJ databases">
        <title>Paenibacillus herberti R33 genome sequencing and assembly.</title>
        <authorList>
            <person name="Su W."/>
        </authorList>
    </citation>
    <scope>NUCLEOTIDE SEQUENCE [LARGE SCALE GENOMIC DNA]</scope>
    <source>
        <strain evidence="2 3">R33</strain>
    </source>
</reference>
<dbReference type="OrthoDB" id="8845488at2"/>
<organism evidence="2 3">
    <name type="scientific">Paenibacillus herberti</name>
    <dbReference type="NCBI Taxonomy" id="1619309"/>
    <lineage>
        <taxon>Bacteria</taxon>
        <taxon>Bacillati</taxon>
        <taxon>Bacillota</taxon>
        <taxon>Bacilli</taxon>
        <taxon>Bacillales</taxon>
        <taxon>Paenibacillaceae</taxon>
        <taxon>Paenibacillus</taxon>
    </lineage>
</organism>
<dbReference type="InterPro" id="IPR050464">
    <property type="entry name" value="Zeta_carotene_desat/Oxidored"/>
</dbReference>
<dbReference type="InterPro" id="IPR036188">
    <property type="entry name" value="FAD/NAD-bd_sf"/>
</dbReference>
<dbReference type="Pfam" id="PF01593">
    <property type="entry name" value="Amino_oxidase"/>
    <property type="match status" value="1"/>
</dbReference>
<name>A0A229NVA4_9BACL</name>
<sequence>MPKVVVLGGGVAGMSAAHELAERGFEVSLYEARATMGGKARSMDVKGSGLEGRKDLPGEHGFRFFPKFYKHVTDTMKRIPYGDNRYGVYDNLIEGTRLGLAFDDRAMLPFLTEFPESIGDYKVFFQSIFGNHLGLTSEEAAHYGLKLYEIASSCKLRRYGDFQRISWWDFIEADKQSEQFKRIFVGLSRILVAAKAQEANACTIGKVGATLMMDMVTPNGSADRLLNGPTNEVWINPWYDHLESLGVKIYRDSPVNAIHCDNGNISSVTVLMDGQERTIVADCYIAAFPVEVMAGLLTDELVQADRLLAGIKPLSESVEWMNGIQFYLNEDIPLIHGHIICMDSPWALTLVSQQQFWPDFDLAEYGNGKVKGVLSVDVSDWERNGVLFGKPAMYCSAEEIRQEVWQQLKDHFNYEGDLLHDGLLEHWFLDEDIQFPNPHEAINMEPLLVNKVHTWELRPNAYTSIPNLYLASDYVRTNTDLATMEGANEAARRAVNAIIDYYKIKADKCRIWEMYSFELLSLWQRNDAARWEDGLPWNGKIVG</sequence>
<dbReference type="Proteomes" id="UP000215145">
    <property type="component" value="Unassembled WGS sequence"/>
</dbReference>
<evidence type="ECO:0000313" key="2">
    <source>
        <dbReference type="EMBL" id="OXM13827.1"/>
    </source>
</evidence>
<comment type="caution">
    <text evidence="2">The sequence shown here is derived from an EMBL/GenBank/DDBJ whole genome shotgun (WGS) entry which is preliminary data.</text>
</comment>
<dbReference type="Gene3D" id="3.50.50.60">
    <property type="entry name" value="FAD/NAD(P)-binding domain"/>
    <property type="match status" value="1"/>
</dbReference>
<dbReference type="InterPro" id="IPR002937">
    <property type="entry name" value="Amino_oxidase"/>
</dbReference>
<keyword evidence="3" id="KW-1185">Reference proteome</keyword>
<proteinExistence type="predicted"/>
<dbReference type="SUPFAM" id="SSF51905">
    <property type="entry name" value="FAD/NAD(P)-binding domain"/>
    <property type="match status" value="1"/>
</dbReference>